<gene>
    <name evidence="4" type="ORF">SPPG_04535</name>
</gene>
<reference evidence="4 5" key="1">
    <citation type="submission" date="2009-08" db="EMBL/GenBank/DDBJ databases">
        <title>The Genome Sequence of Spizellomyces punctatus strain DAOM BR117.</title>
        <authorList>
            <consortium name="The Broad Institute Genome Sequencing Platform"/>
            <person name="Russ C."/>
            <person name="Cuomo C."/>
            <person name="Shea T."/>
            <person name="Young S.K."/>
            <person name="Zeng Q."/>
            <person name="Koehrsen M."/>
            <person name="Haas B."/>
            <person name="Borodovsky M."/>
            <person name="Guigo R."/>
            <person name="Alvarado L."/>
            <person name="Berlin A."/>
            <person name="Bochicchio J."/>
            <person name="Borenstein D."/>
            <person name="Chapman S."/>
            <person name="Chen Z."/>
            <person name="Engels R."/>
            <person name="Freedman E."/>
            <person name="Gellesch M."/>
            <person name="Goldberg J."/>
            <person name="Griggs A."/>
            <person name="Gujja S."/>
            <person name="Heiman D."/>
            <person name="Hepburn T."/>
            <person name="Howarth C."/>
            <person name="Jen D."/>
            <person name="Larson L."/>
            <person name="Lewis B."/>
            <person name="Mehta T."/>
            <person name="Park D."/>
            <person name="Pearson M."/>
            <person name="Roberts A."/>
            <person name="Saif S."/>
            <person name="Shenoy N."/>
            <person name="Sisk P."/>
            <person name="Stolte C."/>
            <person name="Sykes S."/>
            <person name="Thomson T."/>
            <person name="Walk T."/>
            <person name="White J."/>
            <person name="Yandava C."/>
            <person name="Burger G."/>
            <person name="Gray M.W."/>
            <person name="Holland P.W.H."/>
            <person name="King N."/>
            <person name="Lang F.B.F."/>
            <person name="Roger A.J."/>
            <person name="Ruiz-Trillo I."/>
            <person name="Lander E."/>
            <person name="Nusbaum C."/>
        </authorList>
    </citation>
    <scope>NUCLEOTIDE SEQUENCE [LARGE SCALE GENOMIC DNA]</scope>
    <source>
        <strain evidence="4 5">DAOM BR117</strain>
    </source>
</reference>
<dbReference type="OrthoDB" id="8117402at2759"/>
<dbReference type="InterPro" id="IPR036236">
    <property type="entry name" value="Znf_C2H2_sf"/>
</dbReference>
<proteinExistence type="predicted"/>
<keyword evidence="5" id="KW-1185">Reference proteome</keyword>
<dbReference type="GO" id="GO:0008270">
    <property type="term" value="F:zinc ion binding"/>
    <property type="evidence" value="ECO:0007669"/>
    <property type="project" value="UniProtKB-KW"/>
</dbReference>
<dbReference type="RefSeq" id="XP_016608235.1">
    <property type="nucleotide sequence ID" value="XM_016752769.1"/>
</dbReference>
<feature type="compositionally biased region" description="Basic residues" evidence="2">
    <location>
        <begin position="498"/>
        <end position="512"/>
    </location>
</feature>
<accession>A0A0L0HFF1</accession>
<keyword evidence="1" id="KW-0862">Zinc</keyword>
<dbReference type="PROSITE" id="PS00028">
    <property type="entry name" value="ZINC_FINGER_C2H2_1"/>
    <property type="match status" value="2"/>
</dbReference>
<dbReference type="SMART" id="SM00355">
    <property type="entry name" value="ZnF_C2H2"/>
    <property type="match status" value="2"/>
</dbReference>
<protein>
    <recommendedName>
        <fullName evidence="3">C2H2-type domain-containing protein</fullName>
    </recommendedName>
</protein>
<evidence type="ECO:0000313" key="4">
    <source>
        <dbReference type="EMBL" id="KND00196.1"/>
    </source>
</evidence>
<dbReference type="Gene3D" id="3.30.160.60">
    <property type="entry name" value="Classic Zinc Finger"/>
    <property type="match status" value="1"/>
</dbReference>
<sequence>MATAWLPTAFLSAAVPDGKWDLQSDEVYCDIPSSDVLRVTEPVDLLYYHDTASTSCSSPAGDYADLAYPLTPANECHFGYADVPLHGLCTHPRQLEAVRCPCACCAYTPPDYMYCASVSSVSDVSASSPVARAQISVHPFTGFPSRSPSINADAFSSSPYSSQESVCPSPISPQSPVATVPTIDEKPFCIKRSSSDEGSFPINPVLSIIEEKSAATVSPSSIFGAPPTPTTAEPSENMNVFDRFIDESKWTTTETGGLLGKIDLFGDLLPIPAKVCGILNATDASIDDGIKSNVSDSRLEHHLADNEVNDMDESDTSDAEELITQTLVFDHSQTVPSLIAACSSDDEKEMCNEQVPVTSRRPGRPHLSVVTSDMKPIKKRSRSPSADYLEEIETPAVRRSRMAVFTYEEMSSEEGEYSSPEDAFANFNDGTDAVKNLTSTIAWRKNSAGRYICPHRGCSKTFERKFNGSTHYATHFDVRMHACPVCCKTFTRSYDLKRHQKLHKSSKSKSHSPSKASEATHSSTKCPNNKKRTLPANSTPTHKRKRSRTAK</sequence>
<dbReference type="Proteomes" id="UP000053201">
    <property type="component" value="Unassembled WGS sequence"/>
</dbReference>
<dbReference type="eggNOG" id="KOG1721">
    <property type="taxonomic scope" value="Eukaryota"/>
</dbReference>
<evidence type="ECO:0000256" key="2">
    <source>
        <dbReference type="SAM" id="MobiDB-lite"/>
    </source>
</evidence>
<keyword evidence="1" id="KW-0479">Metal-binding</keyword>
<dbReference type="EMBL" id="KQ257456">
    <property type="protein sequence ID" value="KND00196.1"/>
    <property type="molecule type" value="Genomic_DNA"/>
</dbReference>
<evidence type="ECO:0000313" key="5">
    <source>
        <dbReference type="Proteomes" id="UP000053201"/>
    </source>
</evidence>
<dbReference type="SUPFAM" id="SSF57667">
    <property type="entry name" value="beta-beta-alpha zinc fingers"/>
    <property type="match status" value="1"/>
</dbReference>
<dbReference type="VEuPathDB" id="FungiDB:SPPG_04535"/>
<evidence type="ECO:0000256" key="1">
    <source>
        <dbReference type="PROSITE-ProRule" id="PRU00042"/>
    </source>
</evidence>
<organism evidence="4 5">
    <name type="scientific">Spizellomyces punctatus (strain DAOM BR117)</name>
    <dbReference type="NCBI Taxonomy" id="645134"/>
    <lineage>
        <taxon>Eukaryota</taxon>
        <taxon>Fungi</taxon>
        <taxon>Fungi incertae sedis</taxon>
        <taxon>Chytridiomycota</taxon>
        <taxon>Chytridiomycota incertae sedis</taxon>
        <taxon>Chytridiomycetes</taxon>
        <taxon>Spizellomycetales</taxon>
        <taxon>Spizellomycetaceae</taxon>
        <taxon>Spizellomyces</taxon>
    </lineage>
</organism>
<keyword evidence="1" id="KW-0863">Zinc-finger</keyword>
<feature type="region of interest" description="Disordered" evidence="2">
    <location>
        <begin position="498"/>
        <end position="551"/>
    </location>
</feature>
<evidence type="ECO:0000259" key="3">
    <source>
        <dbReference type="PROSITE" id="PS50157"/>
    </source>
</evidence>
<dbReference type="GeneID" id="27687980"/>
<dbReference type="InterPro" id="IPR013087">
    <property type="entry name" value="Znf_C2H2_type"/>
</dbReference>
<feature type="compositionally biased region" description="Basic residues" evidence="2">
    <location>
        <begin position="541"/>
        <end position="551"/>
    </location>
</feature>
<dbReference type="PROSITE" id="PS50157">
    <property type="entry name" value="ZINC_FINGER_C2H2_2"/>
    <property type="match status" value="2"/>
</dbReference>
<feature type="domain" description="C2H2-type" evidence="3">
    <location>
        <begin position="451"/>
        <end position="480"/>
    </location>
</feature>
<dbReference type="STRING" id="645134.A0A0L0HFF1"/>
<feature type="domain" description="C2H2-type" evidence="3">
    <location>
        <begin position="481"/>
        <end position="508"/>
    </location>
</feature>
<dbReference type="AlphaFoldDB" id="A0A0L0HFF1"/>
<feature type="region of interest" description="Disordered" evidence="2">
    <location>
        <begin position="357"/>
        <end position="386"/>
    </location>
</feature>
<name>A0A0L0HFF1_SPIPD</name>
<dbReference type="InParanoid" id="A0A0L0HFF1"/>